<dbReference type="Proteomes" id="UP000189670">
    <property type="component" value="Unassembled WGS sequence"/>
</dbReference>
<evidence type="ECO:0000313" key="1">
    <source>
        <dbReference type="EMBL" id="ETR65795.1"/>
    </source>
</evidence>
<dbReference type="EMBL" id="ATBP01002496">
    <property type="protein sequence ID" value="ETR65795.1"/>
    <property type="molecule type" value="Genomic_DNA"/>
</dbReference>
<gene>
    <name evidence="1" type="ORF">OMM_13704</name>
</gene>
<organism evidence="1 2">
    <name type="scientific">Candidatus Magnetoglobus multicellularis str. Araruama</name>
    <dbReference type="NCBI Taxonomy" id="890399"/>
    <lineage>
        <taxon>Bacteria</taxon>
        <taxon>Pseudomonadati</taxon>
        <taxon>Thermodesulfobacteriota</taxon>
        <taxon>Desulfobacteria</taxon>
        <taxon>Desulfobacterales</taxon>
        <taxon>Desulfobacteraceae</taxon>
        <taxon>Candidatus Magnetoglobus</taxon>
    </lineage>
</organism>
<reference evidence="2" key="1">
    <citation type="submission" date="2012-11" db="EMBL/GenBank/DDBJ databases">
        <authorList>
            <person name="Lucero-Rivera Y.E."/>
            <person name="Tovar-Ramirez D."/>
        </authorList>
    </citation>
    <scope>NUCLEOTIDE SEQUENCE [LARGE SCALE GENOMIC DNA]</scope>
    <source>
        <strain evidence="2">Araruama</strain>
    </source>
</reference>
<protein>
    <submittedName>
        <fullName evidence="1">Uncharacterized protein</fullName>
    </submittedName>
</protein>
<name>A0A1V1NT85_9BACT</name>
<evidence type="ECO:0000313" key="2">
    <source>
        <dbReference type="Proteomes" id="UP000189670"/>
    </source>
</evidence>
<sequence length="104" mass="12335">MEISYLREKLSLAKYELAIGAGDVRERLYDAFLAMHTLREADFPEQYRKDWRWIKKQLTRYEPIKDYEGKVFIGSVQNTLRRIKNKTGVKIAKKICDLEAHISQ</sequence>
<comment type="caution">
    <text evidence="1">The sequence shown here is derived from an EMBL/GenBank/DDBJ whole genome shotgun (WGS) entry which is preliminary data.</text>
</comment>
<accession>A0A1V1NT85</accession>
<proteinExistence type="predicted"/>
<dbReference type="AlphaFoldDB" id="A0A1V1NT85"/>